<dbReference type="GO" id="GO:0000977">
    <property type="term" value="F:RNA polymerase II transcription regulatory region sequence-specific DNA binding"/>
    <property type="evidence" value="ECO:0007669"/>
    <property type="project" value="TreeGrafter"/>
</dbReference>
<gene>
    <name evidence="7" type="ORF">OFUS_LOCUS4090</name>
</gene>
<evidence type="ECO:0000256" key="5">
    <source>
        <dbReference type="PROSITE-ProRule" id="PRU00042"/>
    </source>
</evidence>
<evidence type="ECO:0000256" key="1">
    <source>
        <dbReference type="ARBA" id="ARBA00022723"/>
    </source>
</evidence>
<dbReference type="GO" id="GO:0032502">
    <property type="term" value="P:developmental process"/>
    <property type="evidence" value="ECO:0007669"/>
    <property type="project" value="UniProtKB-ARBA"/>
</dbReference>
<dbReference type="GO" id="GO:0008270">
    <property type="term" value="F:zinc ion binding"/>
    <property type="evidence" value="ECO:0007669"/>
    <property type="project" value="UniProtKB-KW"/>
</dbReference>
<dbReference type="SMART" id="SM00355">
    <property type="entry name" value="ZnF_C2H2"/>
    <property type="match status" value="4"/>
</dbReference>
<reference evidence="7" key="1">
    <citation type="submission" date="2022-03" db="EMBL/GenBank/DDBJ databases">
        <authorList>
            <person name="Martin C."/>
        </authorList>
    </citation>
    <scope>NUCLEOTIDE SEQUENCE</scope>
</reference>
<evidence type="ECO:0000256" key="2">
    <source>
        <dbReference type="ARBA" id="ARBA00022737"/>
    </source>
</evidence>
<dbReference type="FunFam" id="3.30.160.60:FF:000478">
    <property type="entry name" value="Zinc finger protein 133"/>
    <property type="match status" value="1"/>
</dbReference>
<dbReference type="FunFam" id="3.30.160.60:FF:000446">
    <property type="entry name" value="Zinc finger protein"/>
    <property type="match status" value="1"/>
</dbReference>
<keyword evidence="8" id="KW-1185">Reference proteome</keyword>
<keyword evidence="3 5" id="KW-0863">Zinc-finger</keyword>
<feature type="domain" description="C2H2-type" evidence="6">
    <location>
        <begin position="157"/>
        <end position="183"/>
    </location>
</feature>
<keyword evidence="4" id="KW-0862">Zinc</keyword>
<keyword evidence="1" id="KW-0479">Metal-binding</keyword>
<dbReference type="Pfam" id="PF12874">
    <property type="entry name" value="zf-met"/>
    <property type="match status" value="2"/>
</dbReference>
<dbReference type="PANTHER" id="PTHR24379:SF127">
    <property type="entry name" value="BLOODY FINGERS-RELATED"/>
    <property type="match status" value="1"/>
</dbReference>
<dbReference type="Gene3D" id="3.30.160.60">
    <property type="entry name" value="Classic Zinc Finger"/>
    <property type="match status" value="4"/>
</dbReference>
<name>A0A8S4N7C9_OWEFU</name>
<dbReference type="PROSITE" id="PS50157">
    <property type="entry name" value="ZINC_FINGER_C2H2_2"/>
    <property type="match status" value="4"/>
</dbReference>
<keyword evidence="2" id="KW-0677">Repeat</keyword>
<sequence>YSTLFDEVRQRPIDMKMKNRLQLVAFDKTAQKFFCKVCQKSFTNRSTLLDHIKLHTGENLLSCSFCDVYYTMFDEMRKIPIHIKMKNRLQLVAFDETTQKFFCKVCQKSFTNRGSLLNHTRLHTGENLHNCSFCGKQFTKNSQLVSHERTHTGEKPFKCNICLKSFGDPSPLTRHMKTYHLKQ</sequence>
<evidence type="ECO:0000256" key="4">
    <source>
        <dbReference type="ARBA" id="ARBA00022833"/>
    </source>
</evidence>
<feature type="domain" description="C2H2-type" evidence="6">
    <location>
        <begin position="33"/>
        <end position="60"/>
    </location>
</feature>
<accession>A0A8S4N7C9</accession>
<dbReference type="InterPro" id="IPR013087">
    <property type="entry name" value="Znf_C2H2_type"/>
</dbReference>
<evidence type="ECO:0000259" key="6">
    <source>
        <dbReference type="PROSITE" id="PS50157"/>
    </source>
</evidence>
<dbReference type="GO" id="GO:0005634">
    <property type="term" value="C:nucleus"/>
    <property type="evidence" value="ECO:0007669"/>
    <property type="project" value="TreeGrafter"/>
</dbReference>
<dbReference type="GO" id="GO:0000981">
    <property type="term" value="F:DNA-binding transcription factor activity, RNA polymerase II-specific"/>
    <property type="evidence" value="ECO:0007669"/>
    <property type="project" value="TreeGrafter"/>
</dbReference>
<dbReference type="PROSITE" id="PS00028">
    <property type="entry name" value="ZINC_FINGER_C2H2_1"/>
    <property type="match status" value="4"/>
</dbReference>
<feature type="non-terminal residue" evidence="7">
    <location>
        <position position="183"/>
    </location>
</feature>
<dbReference type="EMBL" id="CAIIXF020000002">
    <property type="protein sequence ID" value="CAH1776966.1"/>
    <property type="molecule type" value="Genomic_DNA"/>
</dbReference>
<organism evidence="7 8">
    <name type="scientific">Owenia fusiformis</name>
    <name type="common">Polychaete worm</name>
    <dbReference type="NCBI Taxonomy" id="6347"/>
    <lineage>
        <taxon>Eukaryota</taxon>
        <taxon>Metazoa</taxon>
        <taxon>Spiralia</taxon>
        <taxon>Lophotrochozoa</taxon>
        <taxon>Annelida</taxon>
        <taxon>Polychaeta</taxon>
        <taxon>Sedentaria</taxon>
        <taxon>Canalipalpata</taxon>
        <taxon>Sabellida</taxon>
        <taxon>Oweniida</taxon>
        <taxon>Oweniidae</taxon>
        <taxon>Owenia</taxon>
    </lineage>
</organism>
<feature type="domain" description="C2H2-type" evidence="6">
    <location>
        <begin position="129"/>
        <end position="156"/>
    </location>
</feature>
<dbReference type="InterPro" id="IPR036236">
    <property type="entry name" value="Znf_C2H2_sf"/>
</dbReference>
<dbReference type="SUPFAM" id="SSF57667">
    <property type="entry name" value="beta-beta-alpha zinc fingers"/>
    <property type="match status" value="3"/>
</dbReference>
<evidence type="ECO:0000256" key="3">
    <source>
        <dbReference type="ARBA" id="ARBA00022771"/>
    </source>
</evidence>
<protein>
    <recommendedName>
        <fullName evidence="6">C2H2-type domain-containing protein</fullName>
    </recommendedName>
</protein>
<dbReference type="PANTHER" id="PTHR24379">
    <property type="entry name" value="KRAB AND ZINC FINGER DOMAIN-CONTAINING"/>
    <property type="match status" value="1"/>
</dbReference>
<dbReference type="FunFam" id="3.30.160.60:FF:001049">
    <property type="entry name" value="zinc finger protein 319"/>
    <property type="match status" value="1"/>
</dbReference>
<comment type="caution">
    <text evidence="7">The sequence shown here is derived from an EMBL/GenBank/DDBJ whole genome shotgun (WGS) entry which is preliminary data.</text>
</comment>
<feature type="domain" description="C2H2-type" evidence="6">
    <location>
        <begin position="101"/>
        <end position="128"/>
    </location>
</feature>
<proteinExistence type="predicted"/>
<dbReference type="OrthoDB" id="3437960at2759"/>
<dbReference type="Pfam" id="PF00096">
    <property type="entry name" value="zf-C2H2"/>
    <property type="match status" value="2"/>
</dbReference>
<dbReference type="Proteomes" id="UP000749559">
    <property type="component" value="Unassembled WGS sequence"/>
</dbReference>
<dbReference type="AlphaFoldDB" id="A0A8S4N7C9"/>
<evidence type="ECO:0000313" key="7">
    <source>
        <dbReference type="EMBL" id="CAH1776966.1"/>
    </source>
</evidence>
<evidence type="ECO:0000313" key="8">
    <source>
        <dbReference type="Proteomes" id="UP000749559"/>
    </source>
</evidence>